<evidence type="ECO:0000256" key="1">
    <source>
        <dbReference type="ARBA" id="ARBA00004651"/>
    </source>
</evidence>
<dbReference type="GO" id="GO:0003697">
    <property type="term" value="F:single-stranded DNA binding"/>
    <property type="evidence" value="ECO:0007669"/>
    <property type="project" value="InterPro"/>
</dbReference>
<organism evidence="10 11">
    <name type="scientific">Candidatus Nealsonbacteria bacterium RIFCSPHIGHO2_01_FULL_38_55</name>
    <dbReference type="NCBI Taxonomy" id="1801664"/>
    <lineage>
        <taxon>Bacteria</taxon>
        <taxon>Candidatus Nealsoniibacteriota</taxon>
    </lineage>
</organism>
<dbReference type="AlphaFoldDB" id="A0A1G2E1I8"/>
<evidence type="ECO:0000256" key="2">
    <source>
        <dbReference type="ARBA" id="ARBA00022475"/>
    </source>
</evidence>
<dbReference type="EMBL" id="MHLZ01000024">
    <property type="protein sequence ID" value="OGZ19734.1"/>
    <property type="molecule type" value="Genomic_DNA"/>
</dbReference>
<dbReference type="InterPro" id="IPR025405">
    <property type="entry name" value="DUF4131"/>
</dbReference>
<dbReference type="Proteomes" id="UP000177360">
    <property type="component" value="Unassembled WGS sequence"/>
</dbReference>
<feature type="transmembrane region" description="Helical" evidence="7">
    <location>
        <begin position="498"/>
        <end position="517"/>
    </location>
</feature>
<keyword evidence="5 7" id="KW-0472">Membrane</keyword>
<gene>
    <name evidence="10" type="ORF">A2626_00520</name>
</gene>
<evidence type="ECO:0000256" key="5">
    <source>
        <dbReference type="ARBA" id="ARBA00023136"/>
    </source>
</evidence>
<keyword evidence="4 7" id="KW-1133">Transmembrane helix</keyword>
<dbReference type="Pfam" id="PF03772">
    <property type="entry name" value="Competence"/>
    <property type="match status" value="1"/>
</dbReference>
<feature type="transmembrane region" description="Helical" evidence="7">
    <location>
        <begin position="344"/>
        <end position="362"/>
    </location>
</feature>
<keyword evidence="2" id="KW-1003">Cell membrane</keyword>
<evidence type="ECO:0000313" key="11">
    <source>
        <dbReference type="Proteomes" id="UP000177360"/>
    </source>
</evidence>
<reference evidence="10 11" key="1">
    <citation type="journal article" date="2016" name="Nat. Commun.">
        <title>Thousands of microbial genomes shed light on interconnected biogeochemical processes in an aquifer system.</title>
        <authorList>
            <person name="Anantharaman K."/>
            <person name="Brown C.T."/>
            <person name="Hug L.A."/>
            <person name="Sharon I."/>
            <person name="Castelle C.J."/>
            <person name="Probst A.J."/>
            <person name="Thomas B.C."/>
            <person name="Singh A."/>
            <person name="Wilkins M.J."/>
            <person name="Karaoz U."/>
            <person name="Brodie E.L."/>
            <person name="Williams K.H."/>
            <person name="Hubbard S.S."/>
            <person name="Banfield J.F."/>
        </authorList>
    </citation>
    <scope>NUCLEOTIDE SEQUENCE [LARGE SCALE GENOMIC DNA]</scope>
</reference>
<dbReference type="NCBIfam" id="TIGR00360">
    <property type="entry name" value="ComEC_N-term"/>
    <property type="match status" value="1"/>
</dbReference>
<dbReference type="InterPro" id="IPR052159">
    <property type="entry name" value="Competence_DNA_uptake"/>
</dbReference>
<comment type="caution">
    <text evidence="10">The sequence shown here is derived from an EMBL/GenBank/DDBJ whole genome shotgun (WGS) entry which is preliminary data.</text>
</comment>
<accession>A0A1G2E1I8</accession>
<evidence type="ECO:0000256" key="4">
    <source>
        <dbReference type="ARBA" id="ARBA00022989"/>
    </source>
</evidence>
<evidence type="ECO:0000313" key="10">
    <source>
        <dbReference type="EMBL" id="OGZ19734.1"/>
    </source>
</evidence>
<dbReference type="InterPro" id="IPR000424">
    <property type="entry name" value="Primosome_PriB/ssb"/>
</dbReference>
<dbReference type="Pfam" id="PF13567">
    <property type="entry name" value="DUF4131"/>
    <property type="match status" value="1"/>
</dbReference>
<evidence type="ECO:0000259" key="8">
    <source>
        <dbReference type="Pfam" id="PF03772"/>
    </source>
</evidence>
<feature type="domain" description="DUF4131" evidence="9">
    <location>
        <begin position="53"/>
        <end position="206"/>
    </location>
</feature>
<protein>
    <recommendedName>
        <fullName evidence="12">ComEC/Rec2-related protein domain-containing protein</fullName>
    </recommendedName>
</protein>
<feature type="transmembrane region" description="Helical" evidence="7">
    <location>
        <begin position="48"/>
        <end position="68"/>
    </location>
</feature>
<evidence type="ECO:0000256" key="6">
    <source>
        <dbReference type="PROSITE-ProRule" id="PRU00252"/>
    </source>
</evidence>
<dbReference type="PANTHER" id="PTHR30619:SF7">
    <property type="entry name" value="BETA-LACTAMASE DOMAIN PROTEIN"/>
    <property type="match status" value="1"/>
</dbReference>
<feature type="transmembrane region" description="Helical" evidence="7">
    <location>
        <begin position="303"/>
        <end position="324"/>
    </location>
</feature>
<keyword evidence="3 7" id="KW-0812">Transmembrane</keyword>
<sequence length="527" mass="59503">MIIARNVPAIYFAMTDSKIFFYLCLSLIVGVFASSAFAVLLDFSFNEAVFLFICACLAVSGIILISVFWGQKNVVVLGFCLIFFALGFFRHQAQELGIKNNELKKYNNSGEEIILTGAVVREPDVREKSGKLTIGNIEVQNYGSMSRSFEGKILATIPRYPEYKYGDKLRITGKLETPAIFEDFNYKDYLEKEGIYSVLYLPTVELLENQANRGHVFAIFGKILDFKGRLRQGIYQNLPLTQSSVLAAMILGDNSAISDELKQELNFTGSRHIIAISGMHIVIIVNLLMILLLGFGLWRGQAFYIAIIIISVFIFMTGLQPSGIRAGIMGGLLLLGQKVGRKSASFRSIILAAAIMLAINPMLLFHDVGFQLSFLATMGIIYLESSIRDWLKFLPENNFFKLKSMISMTMSAQIFTLPILIYNFGNFSLVSLLVNILILPAVDWIMIFGFIYAGSAAVSSILGWIISFPTWLLINYLLKIVELFSKLNWLAIDFKNIHWFWLVVAYLIIGILSWKLFQRRKLKFLDY</sequence>
<comment type="subcellular location">
    <subcellularLocation>
        <location evidence="1">Cell membrane</location>
        <topology evidence="1">Multi-pass membrane protein</topology>
    </subcellularLocation>
</comment>
<feature type="transmembrane region" description="Helical" evidence="7">
    <location>
        <begin position="273"/>
        <end position="297"/>
    </location>
</feature>
<dbReference type="InterPro" id="IPR004477">
    <property type="entry name" value="ComEC_N"/>
</dbReference>
<evidence type="ECO:0000256" key="7">
    <source>
        <dbReference type="SAM" id="Phobius"/>
    </source>
</evidence>
<evidence type="ECO:0000256" key="3">
    <source>
        <dbReference type="ARBA" id="ARBA00022692"/>
    </source>
</evidence>
<feature type="transmembrane region" description="Helical" evidence="7">
    <location>
        <begin position="20"/>
        <end position="41"/>
    </location>
</feature>
<dbReference type="GO" id="GO:0005886">
    <property type="term" value="C:plasma membrane"/>
    <property type="evidence" value="ECO:0007669"/>
    <property type="project" value="UniProtKB-SubCell"/>
</dbReference>
<feature type="domain" description="ComEC/Rec2-related protein" evidence="8">
    <location>
        <begin position="249"/>
        <end position="514"/>
    </location>
</feature>
<dbReference type="PANTHER" id="PTHR30619">
    <property type="entry name" value="DNA INTERNALIZATION/COMPETENCE PROTEIN COMEC/REC2"/>
    <property type="match status" value="1"/>
</dbReference>
<name>A0A1G2E1I8_9BACT</name>
<evidence type="ECO:0008006" key="12">
    <source>
        <dbReference type="Google" id="ProtNLM"/>
    </source>
</evidence>
<feature type="transmembrane region" description="Helical" evidence="7">
    <location>
        <begin position="74"/>
        <end position="91"/>
    </location>
</feature>
<keyword evidence="6" id="KW-0238">DNA-binding</keyword>
<evidence type="ECO:0000259" key="9">
    <source>
        <dbReference type="Pfam" id="PF13567"/>
    </source>
</evidence>
<proteinExistence type="predicted"/>
<dbReference type="PROSITE" id="PS50935">
    <property type="entry name" value="SSB"/>
    <property type="match status" value="1"/>
</dbReference>